<dbReference type="EMBL" id="JAAKZV010000072">
    <property type="protein sequence ID" value="NGN65775.1"/>
    <property type="molecule type" value="Genomic_DNA"/>
</dbReference>
<organism evidence="1 2">
    <name type="scientific">Streptomyces coryli</name>
    <dbReference type="NCBI Taxonomy" id="1128680"/>
    <lineage>
        <taxon>Bacteria</taxon>
        <taxon>Bacillati</taxon>
        <taxon>Actinomycetota</taxon>
        <taxon>Actinomycetes</taxon>
        <taxon>Kitasatosporales</taxon>
        <taxon>Streptomycetaceae</taxon>
        <taxon>Streptomyces</taxon>
    </lineage>
</organism>
<accession>A0A6G4U0L4</accession>
<dbReference type="Gene3D" id="3.30.530.20">
    <property type="match status" value="1"/>
</dbReference>
<dbReference type="AlphaFoldDB" id="A0A6G4U0L4"/>
<keyword evidence="2" id="KW-1185">Reference proteome</keyword>
<dbReference type="InterPro" id="IPR019587">
    <property type="entry name" value="Polyketide_cyclase/dehydratase"/>
</dbReference>
<dbReference type="InterPro" id="IPR023393">
    <property type="entry name" value="START-like_dom_sf"/>
</dbReference>
<reference evidence="1 2" key="1">
    <citation type="submission" date="2020-02" db="EMBL/GenBank/DDBJ databases">
        <title>Whole-genome analyses of novel actinobacteria.</title>
        <authorList>
            <person name="Sahin N."/>
        </authorList>
    </citation>
    <scope>NUCLEOTIDE SEQUENCE [LARGE SCALE GENOMIC DNA]</scope>
    <source>
        <strain evidence="1 2">A7024</strain>
    </source>
</reference>
<evidence type="ECO:0000313" key="2">
    <source>
        <dbReference type="Proteomes" id="UP000481583"/>
    </source>
</evidence>
<dbReference type="SUPFAM" id="SSF55961">
    <property type="entry name" value="Bet v1-like"/>
    <property type="match status" value="1"/>
</dbReference>
<dbReference type="Proteomes" id="UP000481583">
    <property type="component" value="Unassembled WGS sequence"/>
</dbReference>
<proteinExistence type="predicted"/>
<protein>
    <submittedName>
        <fullName evidence="1">Polyketide cyclase</fullName>
    </submittedName>
</protein>
<dbReference type="RefSeq" id="WP_165238534.1">
    <property type="nucleotide sequence ID" value="NZ_JAAKZV010000072.1"/>
</dbReference>
<dbReference type="Pfam" id="PF10604">
    <property type="entry name" value="Polyketide_cyc2"/>
    <property type="match status" value="1"/>
</dbReference>
<comment type="caution">
    <text evidence="1">The sequence shown here is derived from an EMBL/GenBank/DDBJ whole genome shotgun (WGS) entry which is preliminary data.</text>
</comment>
<sequence length="156" mass="17791">MESRGVGSGRRPSLHRYRFRSVWMIAAPSGDVFEVLARAEEYPGWWPQVREVRRIDTSSGTAAFRSVLPYTLRVGAREARNDRTAGVLQIDLSGDLEGWARFTVVPGGARTRVVFEQEVVVHKRLLRWLAVPARPLLRANHAWMMRGGRRGLRDRV</sequence>
<gene>
    <name evidence="1" type="ORF">G5C51_17955</name>
</gene>
<evidence type="ECO:0000313" key="1">
    <source>
        <dbReference type="EMBL" id="NGN65775.1"/>
    </source>
</evidence>
<name>A0A6G4U0L4_9ACTN</name>